<dbReference type="EC" id="3.1.3.48" evidence="1"/>
<dbReference type="PANTHER" id="PTHR46257">
    <property type="entry name" value="TYROSINE-PROTEIN PHOSPHATASE CORKSCREW"/>
    <property type="match status" value="1"/>
</dbReference>
<dbReference type="Gene3D" id="3.90.190.10">
    <property type="entry name" value="Protein tyrosine phosphatase superfamily"/>
    <property type="match status" value="2"/>
</dbReference>
<dbReference type="GO" id="GO:0000278">
    <property type="term" value="P:mitotic cell cycle"/>
    <property type="evidence" value="ECO:0007669"/>
    <property type="project" value="TreeGrafter"/>
</dbReference>
<dbReference type="InterPro" id="IPR016130">
    <property type="entry name" value="Tyr_Pase_AS"/>
</dbReference>
<reference evidence="10" key="1">
    <citation type="submission" date="2014-03" db="EMBL/GenBank/DDBJ databases">
        <authorList>
            <person name="Aksoy S."/>
            <person name="Warren W."/>
            <person name="Wilson R.K."/>
        </authorList>
    </citation>
    <scope>NUCLEOTIDE SEQUENCE [LARGE SCALE GENOMIC DNA]</scope>
    <source>
        <strain evidence="10">IAEA</strain>
    </source>
</reference>
<dbReference type="PROSITE" id="PS50001">
    <property type="entry name" value="SH2"/>
    <property type="match status" value="2"/>
</dbReference>
<dbReference type="GO" id="GO:0048666">
    <property type="term" value="P:neuron development"/>
    <property type="evidence" value="ECO:0007669"/>
    <property type="project" value="UniProtKB-ARBA"/>
</dbReference>
<dbReference type="PROSITE" id="PS50055">
    <property type="entry name" value="TYR_PHOSPHATASE_PTP"/>
    <property type="match status" value="1"/>
</dbReference>
<dbReference type="STRING" id="37001.A0A1A9W0Q5"/>
<proteinExistence type="predicted"/>
<dbReference type="PRINTS" id="PR00700">
    <property type="entry name" value="PRTYPHPHTASE"/>
</dbReference>
<dbReference type="SMART" id="SM00194">
    <property type="entry name" value="PTPc"/>
    <property type="match status" value="1"/>
</dbReference>
<evidence type="ECO:0000256" key="4">
    <source>
        <dbReference type="ARBA" id="ARBA00022999"/>
    </source>
</evidence>
<dbReference type="PANTHER" id="PTHR46257:SF3">
    <property type="entry name" value="TYROSINE-PROTEIN PHOSPHATASE CORKSCREW"/>
    <property type="match status" value="1"/>
</dbReference>
<dbReference type="Gene3D" id="3.30.505.10">
    <property type="entry name" value="SH2 domain"/>
    <property type="match status" value="2"/>
</dbReference>
<dbReference type="InterPro" id="IPR052123">
    <property type="entry name" value="Non-rcpt_Tyr_Phosphatase"/>
</dbReference>
<dbReference type="SUPFAM" id="SSF55550">
    <property type="entry name" value="SH2 domain"/>
    <property type="match status" value="2"/>
</dbReference>
<accession>A0A1A9W0Q5</accession>
<evidence type="ECO:0000259" key="7">
    <source>
        <dbReference type="PROSITE" id="PS50055"/>
    </source>
</evidence>
<evidence type="ECO:0000256" key="1">
    <source>
        <dbReference type="ARBA" id="ARBA00013064"/>
    </source>
</evidence>
<dbReference type="InterPro" id="IPR000242">
    <property type="entry name" value="PTP_cat"/>
</dbReference>
<evidence type="ECO:0000313" key="10">
    <source>
        <dbReference type="Proteomes" id="UP000091820"/>
    </source>
</evidence>
<evidence type="ECO:0000259" key="6">
    <source>
        <dbReference type="PROSITE" id="PS50001"/>
    </source>
</evidence>
<dbReference type="Pfam" id="PF00102">
    <property type="entry name" value="Y_phosphatase"/>
    <property type="match status" value="2"/>
</dbReference>
<feature type="domain" description="SH2" evidence="6">
    <location>
        <begin position="6"/>
        <end position="101"/>
    </location>
</feature>
<dbReference type="VEuPathDB" id="VectorBase:GBRI002164"/>
<dbReference type="PRINTS" id="PR00401">
    <property type="entry name" value="SH2DOMAIN"/>
</dbReference>
<keyword evidence="10" id="KW-1185">Reference proteome</keyword>
<dbReference type="InterPro" id="IPR000980">
    <property type="entry name" value="SH2"/>
</dbReference>
<evidence type="ECO:0000256" key="3">
    <source>
        <dbReference type="ARBA" id="ARBA00022912"/>
    </source>
</evidence>
<dbReference type="SUPFAM" id="SSF52799">
    <property type="entry name" value="(Phosphotyrosine protein) phosphatases II"/>
    <property type="match status" value="1"/>
</dbReference>
<dbReference type="EnsemblMetazoa" id="GBRI002164-RA">
    <property type="protein sequence ID" value="GBRI002164-PA"/>
    <property type="gene ID" value="GBRI002164"/>
</dbReference>
<dbReference type="PROSITE" id="PS50056">
    <property type="entry name" value="TYR_PHOSPHATASE_2"/>
    <property type="match status" value="1"/>
</dbReference>
<protein>
    <recommendedName>
        <fullName evidence="1">protein-tyrosine-phosphatase</fullName>
        <ecNumber evidence="1">3.1.3.48</ecNumber>
    </recommendedName>
</protein>
<dbReference type="InterPro" id="IPR036860">
    <property type="entry name" value="SH2_dom_sf"/>
</dbReference>
<dbReference type="InterPro" id="IPR029021">
    <property type="entry name" value="Prot-tyrosine_phosphatase-like"/>
</dbReference>
<keyword evidence="2" id="KW-0378">Hydrolase</keyword>
<reference evidence="9" key="2">
    <citation type="submission" date="2020-05" db="UniProtKB">
        <authorList>
            <consortium name="EnsemblMetazoa"/>
        </authorList>
    </citation>
    <scope>IDENTIFICATION</scope>
    <source>
        <strain evidence="9">IAEA</strain>
    </source>
</reference>
<sequence>MSSQKWFHPRISAVEAEKLLLEKGFNGSFLVHLSASDPDAFTLLIRRDQEVIKFIIQNNNYFFHLCDTEKFATLTELIQFYMKNGGLKTNNGDLLELGQPLMHIEPINEKWYHANIPVKECEKLLLNRGKTGSFLVRQSQSKSGDYTLSVRINDDVRHFTIHWQNNNYGLGKGEPFVDTLSALIEHYKRHPLVEICGTAIHLTQPLNVASIAISNIDGRVKQLHNKDGFSEEFAALNRASRDQFPHKEGNKLENRNKNRYSDILPYDYTRVKLIDVDHGVDGADYINANYICFPIDGERVIDVNALQGNFCTSKPNSSNTNTLVQVKKNSSNSQLIRRGFKNTKHSTKIASMPINNSVSSSNKSDNLCKPKQSEFFLKGSSINSSCTLCSPNNNSPSDVVNGNKSIVVTSDGGKLSNNLTKPEELKTYIATQGCLTNTIVDFWNMIWQENTRVIIMITEEFERGKSKCARYWTNKGETKQFGPAKIKCISKVTSLEKYILREFLFSWRDQSERHIYHYHFQAWPDHKVPSSSDSVLDFLKDVNTKQKQLIQTGRKPGPICVHCSAGIGRTGTFIVIDIILDQIDKNGIHTEIDIQRTIGMVRSQRLGLVQTVAQYKFIYYAVQRYIQRTSKRC</sequence>
<keyword evidence="4 5" id="KW-0727">SH2 domain</keyword>
<dbReference type="Pfam" id="PF00017">
    <property type="entry name" value="SH2"/>
    <property type="match status" value="2"/>
</dbReference>
<dbReference type="GO" id="GO:0009653">
    <property type="term" value="P:anatomical structure morphogenesis"/>
    <property type="evidence" value="ECO:0007669"/>
    <property type="project" value="UniProtKB-ARBA"/>
</dbReference>
<dbReference type="InterPro" id="IPR003595">
    <property type="entry name" value="Tyr_Pase_cat"/>
</dbReference>
<dbReference type="GO" id="GO:0001784">
    <property type="term" value="F:phosphotyrosine residue binding"/>
    <property type="evidence" value="ECO:0007669"/>
    <property type="project" value="TreeGrafter"/>
</dbReference>
<evidence type="ECO:0000313" key="9">
    <source>
        <dbReference type="EnsemblMetazoa" id="GBRI002164-PA"/>
    </source>
</evidence>
<organism evidence="9 10">
    <name type="scientific">Glossina brevipalpis</name>
    <dbReference type="NCBI Taxonomy" id="37001"/>
    <lineage>
        <taxon>Eukaryota</taxon>
        <taxon>Metazoa</taxon>
        <taxon>Ecdysozoa</taxon>
        <taxon>Arthropoda</taxon>
        <taxon>Hexapoda</taxon>
        <taxon>Insecta</taxon>
        <taxon>Pterygota</taxon>
        <taxon>Neoptera</taxon>
        <taxon>Endopterygota</taxon>
        <taxon>Diptera</taxon>
        <taxon>Brachycera</taxon>
        <taxon>Muscomorpha</taxon>
        <taxon>Hippoboscoidea</taxon>
        <taxon>Glossinidae</taxon>
        <taxon>Glossina</taxon>
    </lineage>
</organism>
<dbReference type="AlphaFoldDB" id="A0A1A9W0Q5"/>
<dbReference type="SMART" id="SM00252">
    <property type="entry name" value="SH2"/>
    <property type="match status" value="2"/>
</dbReference>
<dbReference type="InterPro" id="IPR000387">
    <property type="entry name" value="Tyr_Pase_dom"/>
</dbReference>
<dbReference type="CDD" id="cd09931">
    <property type="entry name" value="SH2_C-SH2_SHP_like"/>
    <property type="match status" value="1"/>
</dbReference>
<dbReference type="GO" id="GO:0005737">
    <property type="term" value="C:cytoplasm"/>
    <property type="evidence" value="ECO:0007669"/>
    <property type="project" value="TreeGrafter"/>
</dbReference>
<dbReference type="PROSITE" id="PS00383">
    <property type="entry name" value="TYR_PHOSPHATASE_1"/>
    <property type="match status" value="1"/>
</dbReference>
<dbReference type="SMART" id="SM00404">
    <property type="entry name" value="PTPc_motif"/>
    <property type="match status" value="1"/>
</dbReference>
<name>A0A1A9W0Q5_9MUSC</name>
<feature type="domain" description="Tyrosine-protein phosphatase" evidence="7">
    <location>
        <begin position="229"/>
        <end position="625"/>
    </location>
</feature>
<feature type="domain" description="Tyrosine specific protein phosphatases" evidence="8">
    <location>
        <begin position="536"/>
        <end position="616"/>
    </location>
</feature>
<keyword evidence="3" id="KW-0904">Protein phosphatase</keyword>
<evidence type="ECO:0000256" key="2">
    <source>
        <dbReference type="ARBA" id="ARBA00022801"/>
    </source>
</evidence>
<dbReference type="Proteomes" id="UP000091820">
    <property type="component" value="Unassembled WGS sequence"/>
</dbReference>
<feature type="domain" description="SH2" evidence="6">
    <location>
        <begin position="111"/>
        <end position="206"/>
    </location>
</feature>
<dbReference type="GO" id="GO:0004726">
    <property type="term" value="F:non-membrane spanning protein tyrosine phosphatase activity"/>
    <property type="evidence" value="ECO:0007669"/>
    <property type="project" value="TreeGrafter"/>
</dbReference>
<dbReference type="GO" id="GO:0035556">
    <property type="term" value="P:intracellular signal transduction"/>
    <property type="evidence" value="ECO:0007669"/>
    <property type="project" value="TreeGrafter"/>
</dbReference>
<evidence type="ECO:0000256" key="5">
    <source>
        <dbReference type="PROSITE-ProRule" id="PRU00191"/>
    </source>
</evidence>
<evidence type="ECO:0000259" key="8">
    <source>
        <dbReference type="PROSITE" id="PS50056"/>
    </source>
</evidence>